<evidence type="ECO:0000313" key="1">
    <source>
        <dbReference type="EMBL" id="QPZ39726.1"/>
    </source>
</evidence>
<reference evidence="1 2" key="1">
    <citation type="submission" date="2020-12" db="EMBL/GenBank/DDBJ databases">
        <title>Microbacterium sp. HY060.</title>
        <authorList>
            <person name="Zhou J."/>
        </authorList>
    </citation>
    <scope>NUCLEOTIDE SEQUENCE [LARGE SCALE GENOMIC DNA]</scope>
    <source>
        <strain evidence="1 2">HY60</strain>
    </source>
</reference>
<dbReference type="InterPro" id="IPR036614">
    <property type="entry name" value="RusA-like_sf"/>
</dbReference>
<dbReference type="RefSeq" id="WP_198248158.1">
    <property type="nucleotide sequence ID" value="NZ_CP061169.1"/>
</dbReference>
<dbReference type="Proteomes" id="UP000662814">
    <property type="component" value="Chromosome"/>
</dbReference>
<dbReference type="Gene3D" id="3.30.1330.70">
    <property type="entry name" value="Holliday junction resolvase RusA"/>
    <property type="match status" value="1"/>
</dbReference>
<accession>A0ABX6YLQ6</accession>
<protein>
    <submittedName>
        <fullName evidence="1">Uncharacterized protein</fullName>
    </submittedName>
</protein>
<keyword evidence="2" id="KW-1185">Reference proteome</keyword>
<name>A0ABX6YLQ6_9MICO</name>
<organism evidence="1 2">
    <name type="scientific">Paramicrobacterium chengjingii</name>
    <dbReference type="NCBI Taxonomy" id="2769067"/>
    <lineage>
        <taxon>Bacteria</taxon>
        <taxon>Bacillati</taxon>
        <taxon>Actinomycetota</taxon>
        <taxon>Actinomycetes</taxon>
        <taxon>Micrococcales</taxon>
        <taxon>Microbacteriaceae</taxon>
        <taxon>Paramicrobacterium</taxon>
    </lineage>
</organism>
<dbReference type="EMBL" id="CP061169">
    <property type="protein sequence ID" value="QPZ39726.1"/>
    <property type="molecule type" value="Genomic_DNA"/>
</dbReference>
<gene>
    <name evidence="1" type="ORF">HCR76_06685</name>
</gene>
<proteinExistence type="predicted"/>
<evidence type="ECO:0000313" key="2">
    <source>
        <dbReference type="Proteomes" id="UP000662814"/>
    </source>
</evidence>
<sequence>MTLNEQVQTDAGLFETTFTFDWVKPPLSLNYRLHRMAEAKIVKDLRSLMHAKARHVPELERIEVRLVWFVKDRRRRDDENPVATLKALCDGLVDAEVVPDDTREFMVKHMPEIRYEKGCVPHFEFTLKELA</sequence>
<dbReference type="SUPFAM" id="SSF103084">
    <property type="entry name" value="Holliday junction resolvase RusA"/>
    <property type="match status" value="1"/>
</dbReference>